<dbReference type="SMART" id="SM00418">
    <property type="entry name" value="HTH_ARSR"/>
    <property type="match status" value="1"/>
</dbReference>
<dbReference type="EMBL" id="JBHUEL010000001">
    <property type="protein sequence ID" value="MFD1765247.1"/>
    <property type="molecule type" value="Genomic_DNA"/>
</dbReference>
<evidence type="ECO:0000313" key="3">
    <source>
        <dbReference type="Proteomes" id="UP001597215"/>
    </source>
</evidence>
<dbReference type="PROSITE" id="PS50987">
    <property type="entry name" value="HTH_ARSR_2"/>
    <property type="match status" value="1"/>
</dbReference>
<name>A0ABW4MBT4_9SPHN</name>
<organism evidence="2 3">
    <name type="scientific">Sphingorhabdus buctiana</name>
    <dbReference type="NCBI Taxonomy" id="1508805"/>
    <lineage>
        <taxon>Bacteria</taxon>
        <taxon>Pseudomonadati</taxon>
        <taxon>Pseudomonadota</taxon>
        <taxon>Alphaproteobacteria</taxon>
        <taxon>Sphingomonadales</taxon>
        <taxon>Sphingomonadaceae</taxon>
        <taxon>Sphingorhabdus</taxon>
    </lineage>
</organism>
<dbReference type="Proteomes" id="UP001597215">
    <property type="component" value="Unassembled WGS sequence"/>
</dbReference>
<proteinExistence type="predicted"/>
<dbReference type="CDD" id="cd00090">
    <property type="entry name" value="HTH_ARSR"/>
    <property type="match status" value="1"/>
</dbReference>
<dbReference type="PANTHER" id="PTHR38600">
    <property type="entry name" value="TRANSCRIPTIONAL REGULATORY PROTEIN"/>
    <property type="match status" value="1"/>
</dbReference>
<dbReference type="InterPro" id="IPR036388">
    <property type="entry name" value="WH-like_DNA-bd_sf"/>
</dbReference>
<gene>
    <name evidence="2" type="ORF">ACFSAG_00125</name>
</gene>
<dbReference type="SUPFAM" id="SSF46785">
    <property type="entry name" value="Winged helix' DNA-binding domain"/>
    <property type="match status" value="1"/>
</dbReference>
<evidence type="ECO:0000259" key="1">
    <source>
        <dbReference type="PROSITE" id="PS50987"/>
    </source>
</evidence>
<dbReference type="PRINTS" id="PR00778">
    <property type="entry name" value="HTHARSR"/>
</dbReference>
<dbReference type="RefSeq" id="WP_381510382.1">
    <property type="nucleotide sequence ID" value="NZ_JBHUEL010000001.1"/>
</dbReference>
<dbReference type="Pfam" id="PF12840">
    <property type="entry name" value="HTH_20"/>
    <property type="match status" value="1"/>
</dbReference>
<dbReference type="Gene3D" id="1.10.10.10">
    <property type="entry name" value="Winged helix-like DNA-binding domain superfamily/Winged helix DNA-binding domain"/>
    <property type="match status" value="1"/>
</dbReference>
<dbReference type="PANTHER" id="PTHR38600:SF2">
    <property type="entry name" value="SLL0088 PROTEIN"/>
    <property type="match status" value="1"/>
</dbReference>
<accession>A0ABW4MBT4</accession>
<dbReference type="InterPro" id="IPR036390">
    <property type="entry name" value="WH_DNA-bd_sf"/>
</dbReference>
<dbReference type="InterPro" id="IPR001845">
    <property type="entry name" value="HTH_ArsR_DNA-bd_dom"/>
</dbReference>
<keyword evidence="3" id="KW-1185">Reference proteome</keyword>
<dbReference type="NCBIfam" id="NF033788">
    <property type="entry name" value="HTH_metalloreg"/>
    <property type="match status" value="1"/>
</dbReference>
<sequence>MLKCESRLDCVFHALSDPGRRSMIDRLAVGPASLGQLAAPLAMSLPAVQQHLGVLERAGLVKTEKLGRVRQCRLDGDGVAFAENWLAERRLHWNRRFDRLEKHIKGDRT</sequence>
<protein>
    <submittedName>
        <fullName evidence="2">ArsR/SmtB family transcription factor</fullName>
    </submittedName>
</protein>
<feature type="domain" description="HTH arsR-type" evidence="1">
    <location>
        <begin position="1"/>
        <end position="94"/>
    </location>
</feature>
<reference evidence="3" key="1">
    <citation type="journal article" date="2019" name="Int. J. Syst. Evol. Microbiol.">
        <title>The Global Catalogue of Microorganisms (GCM) 10K type strain sequencing project: providing services to taxonomists for standard genome sequencing and annotation.</title>
        <authorList>
            <consortium name="The Broad Institute Genomics Platform"/>
            <consortium name="The Broad Institute Genome Sequencing Center for Infectious Disease"/>
            <person name="Wu L."/>
            <person name="Ma J."/>
        </authorList>
    </citation>
    <scope>NUCLEOTIDE SEQUENCE [LARGE SCALE GENOMIC DNA]</scope>
    <source>
        <strain evidence="3">CGMCC 1.12449</strain>
    </source>
</reference>
<dbReference type="InterPro" id="IPR011991">
    <property type="entry name" value="ArsR-like_HTH"/>
</dbReference>
<evidence type="ECO:0000313" key="2">
    <source>
        <dbReference type="EMBL" id="MFD1765247.1"/>
    </source>
</evidence>
<comment type="caution">
    <text evidence="2">The sequence shown here is derived from an EMBL/GenBank/DDBJ whole genome shotgun (WGS) entry which is preliminary data.</text>
</comment>